<sequence>MTDLKQAFDEIVADENFDAPLAAVVGAGQKRLRRRTWLRSGGAAGSALAVAGLAIGAGAFRASPVAPAPAFASDTDAASAPQCVRDALAEANGLIQKGFHEAVVVDISGAPTADLTFGMTAGHGWTDAKAVAVIPGPPGDAPTGTFRLWEGVTPDANPQPGRYLMLLFLDNSPKAPGGSYDGPVWGFTQAPIFPVTGDNISVTCADGTQAQVPWTDAATTWLAPAAPVPTRGHYPPGAAATESPRS</sequence>
<feature type="region of interest" description="Disordered" evidence="1">
    <location>
        <begin position="226"/>
        <end position="246"/>
    </location>
</feature>
<gene>
    <name evidence="3" type="ORF">BN13_60028</name>
</gene>
<evidence type="ECO:0000256" key="2">
    <source>
        <dbReference type="SAM" id="Phobius"/>
    </source>
</evidence>
<name>A0A077MFS3_9MICO</name>
<keyword evidence="4" id="KW-1185">Reference proteome</keyword>
<dbReference type="PROSITE" id="PS51318">
    <property type="entry name" value="TAT"/>
    <property type="match status" value="1"/>
</dbReference>
<proteinExistence type="predicted"/>
<dbReference type="AlphaFoldDB" id="A0A077MFS3"/>
<keyword evidence="2" id="KW-0472">Membrane</keyword>
<dbReference type="InterPro" id="IPR006311">
    <property type="entry name" value="TAT_signal"/>
</dbReference>
<evidence type="ECO:0000313" key="4">
    <source>
        <dbReference type="Proteomes" id="UP000035720"/>
    </source>
</evidence>
<feature type="transmembrane region" description="Helical" evidence="2">
    <location>
        <begin position="37"/>
        <end position="60"/>
    </location>
</feature>
<comment type="caution">
    <text evidence="3">The sequence shown here is derived from an EMBL/GenBank/DDBJ whole genome shotgun (WGS) entry which is preliminary data.</text>
</comment>
<reference evidence="3 4" key="1">
    <citation type="journal article" date="2013" name="ISME J.">
        <title>A metabolic model for members of the genus Tetrasphaera involved in enhanced biological phosphorus removal.</title>
        <authorList>
            <person name="Kristiansen R."/>
            <person name="Nguyen H.T.T."/>
            <person name="Saunders A.M."/>
            <person name="Nielsen J.L."/>
            <person name="Wimmer R."/>
            <person name="Le V.Q."/>
            <person name="McIlroy S.J."/>
            <person name="Petrovski S."/>
            <person name="Seviour R.J."/>
            <person name="Calteau A."/>
            <person name="Nielsen K.L."/>
            <person name="Nielsen P.H."/>
        </authorList>
    </citation>
    <scope>NUCLEOTIDE SEQUENCE [LARGE SCALE GENOMIC DNA]</scope>
    <source>
        <strain evidence="3 4">Ben 74</strain>
    </source>
</reference>
<protein>
    <submittedName>
        <fullName evidence="3">Uncharacterized protein</fullName>
    </submittedName>
</protein>
<dbReference type="Proteomes" id="UP000035720">
    <property type="component" value="Unassembled WGS sequence"/>
</dbReference>
<keyword evidence="2" id="KW-1133">Transmembrane helix</keyword>
<evidence type="ECO:0000313" key="3">
    <source>
        <dbReference type="EMBL" id="CCI54127.1"/>
    </source>
</evidence>
<evidence type="ECO:0000256" key="1">
    <source>
        <dbReference type="SAM" id="MobiDB-lite"/>
    </source>
</evidence>
<dbReference type="RefSeq" id="WP_048543979.1">
    <property type="nucleotide sequence ID" value="NZ_HF571038.1"/>
</dbReference>
<organism evidence="3 4">
    <name type="scientific">Nostocoides jenkinsii Ben 74</name>
    <dbReference type="NCBI Taxonomy" id="1193518"/>
    <lineage>
        <taxon>Bacteria</taxon>
        <taxon>Bacillati</taxon>
        <taxon>Actinomycetota</taxon>
        <taxon>Actinomycetes</taxon>
        <taxon>Micrococcales</taxon>
        <taxon>Intrasporangiaceae</taxon>
        <taxon>Nostocoides</taxon>
    </lineage>
</organism>
<accession>A0A077MFS3</accession>
<keyword evidence="2" id="KW-0812">Transmembrane</keyword>
<dbReference type="STRING" id="1193518.BN13_60028"/>
<dbReference type="EMBL" id="CAJC01000172">
    <property type="protein sequence ID" value="CCI54127.1"/>
    <property type="molecule type" value="Genomic_DNA"/>
</dbReference>